<name>Q255C0_CHLFF</name>
<keyword evidence="2" id="KW-1185">Reference proteome</keyword>
<dbReference type="EMBL" id="AP006861">
    <property type="protein sequence ID" value="BAE81118.1"/>
    <property type="molecule type" value="Genomic_DNA"/>
</dbReference>
<dbReference type="RefSeq" id="WP_011457898.1">
    <property type="nucleotide sequence ID" value="NC_007899.1"/>
</dbReference>
<dbReference type="AlphaFoldDB" id="Q255C0"/>
<dbReference type="KEGG" id="cfe:BAE81118.1"/>
<dbReference type="Proteomes" id="UP000001260">
    <property type="component" value="Chromosome"/>
</dbReference>
<evidence type="ECO:0000313" key="1">
    <source>
        <dbReference type="EMBL" id="BAE81118.1"/>
    </source>
</evidence>
<protein>
    <submittedName>
        <fullName evidence="1">Uncharacterized protein</fullName>
    </submittedName>
</protein>
<dbReference type="HOGENOM" id="CLU_131974_0_0_0"/>
<sequence>MRFTQQTVLVIRHKHTPNGLLDHYRFESFLSYLPIFSTFTGTRALLGTSRIETAVLLPTGGYSAICSISPCLEINEVLPRIRKDAWFELFGIKGLLIIYQAVLKVLHLVMGYFKKVCGNITPASSDIDPTKQPLLPPKTAKEELYDLLG</sequence>
<gene>
    <name evidence="1" type="ordered locus">CF0346</name>
</gene>
<reference evidence="1 2" key="1">
    <citation type="journal article" date="2006" name="DNA Res.">
        <title>Genome sequence of the cat pathogen, Chlamydophila felis.</title>
        <authorList>
            <person name="Azuma Y."/>
            <person name="Hirakawa H."/>
            <person name="Yamashita A."/>
            <person name="Cai Y."/>
            <person name="Rahman M.A."/>
            <person name="Suzuki H."/>
            <person name="Mitaku S."/>
            <person name="Toh H."/>
            <person name="Goto S."/>
            <person name="Murakami T."/>
            <person name="Sugi K."/>
            <person name="Hayashi H."/>
            <person name="Fukushi H."/>
            <person name="Hattori M."/>
            <person name="Kuhara S."/>
            <person name="Shirai M."/>
        </authorList>
    </citation>
    <scope>NUCLEOTIDE SEQUENCE [LARGE SCALE GENOMIC DNA]</scope>
    <source>
        <strain evidence="1 2">Fe/C-56</strain>
    </source>
</reference>
<accession>Q255C0</accession>
<evidence type="ECO:0000313" key="2">
    <source>
        <dbReference type="Proteomes" id="UP000001260"/>
    </source>
</evidence>
<dbReference type="OrthoDB" id="17945at2"/>
<organism evidence="1 2">
    <name type="scientific">Chlamydia felis (strain Fe/C-56)</name>
    <name type="common">Chlamydophila felis</name>
    <dbReference type="NCBI Taxonomy" id="264202"/>
    <lineage>
        <taxon>Bacteria</taxon>
        <taxon>Pseudomonadati</taxon>
        <taxon>Chlamydiota</taxon>
        <taxon>Chlamydiia</taxon>
        <taxon>Chlamydiales</taxon>
        <taxon>Chlamydiaceae</taxon>
        <taxon>Chlamydia/Chlamydophila group</taxon>
        <taxon>Chlamydia</taxon>
    </lineage>
</organism>
<proteinExistence type="predicted"/>